<evidence type="ECO:0000313" key="3">
    <source>
        <dbReference type="Proteomes" id="UP000663850"/>
    </source>
</evidence>
<name>A0A8H3AGQ4_9AGAM</name>
<dbReference type="AlphaFoldDB" id="A0A8H3AGQ4"/>
<sequence length="402" mass="45463">MAVVQHRMPSQRLTSSSSPSREISTSVTSFQKLRHWVAHDTSSEKIIENISPEEAEALWATLHEQGIKLRYDWIEETRSGHFRMPTIMHEVVASWLARNESHINDRIREAAVCGNYSVCWRGSPSIPVAKSKGKKGTSQQPDGSFALQSTDPTTGRLTIPGYPPRVVLETAYSQAVSAAQDKACRYLYDSPGKHVHAVVICKLVPIDRKNPEVKLEAWISVWVRMPVNDPASDFPVDPCRHKATWGDHNLIPDESTFSEDASSSHQSTALVEDEIHEFEGKVSWKMPIWNRSGWILFAKEDADEGTDDQAPRELVLNIYDFVRVCSRFPSSYVPRDQQDIKINLSWLQRQILAEIPVLRGNLPEEPSSDVPQSRKYPGHLRLATAVHNFIKRLTRRNDGGQV</sequence>
<reference evidence="2" key="1">
    <citation type="submission" date="2021-01" db="EMBL/GenBank/DDBJ databases">
        <authorList>
            <person name="Kaushik A."/>
        </authorList>
    </citation>
    <scope>NUCLEOTIDE SEQUENCE</scope>
    <source>
        <strain evidence="2">Type strain: AG8-Rh-89/</strain>
    </source>
</reference>
<dbReference type="EMBL" id="CAJMWZ010000508">
    <property type="protein sequence ID" value="CAE6420474.1"/>
    <property type="molecule type" value="Genomic_DNA"/>
</dbReference>
<protein>
    <submittedName>
        <fullName evidence="2">Uncharacterized protein</fullName>
    </submittedName>
</protein>
<dbReference type="Proteomes" id="UP000663850">
    <property type="component" value="Unassembled WGS sequence"/>
</dbReference>
<feature type="region of interest" description="Disordered" evidence="1">
    <location>
        <begin position="1"/>
        <end position="22"/>
    </location>
</feature>
<gene>
    <name evidence="2" type="ORF">RDB_LOCUS9290</name>
</gene>
<accession>A0A8H3AGQ4</accession>
<feature type="compositionally biased region" description="Polar residues" evidence="1">
    <location>
        <begin position="136"/>
        <end position="154"/>
    </location>
</feature>
<evidence type="ECO:0000256" key="1">
    <source>
        <dbReference type="SAM" id="MobiDB-lite"/>
    </source>
</evidence>
<evidence type="ECO:0000313" key="2">
    <source>
        <dbReference type="EMBL" id="CAE6420474.1"/>
    </source>
</evidence>
<feature type="region of interest" description="Disordered" evidence="1">
    <location>
        <begin position="128"/>
        <end position="154"/>
    </location>
</feature>
<comment type="caution">
    <text evidence="2">The sequence shown here is derived from an EMBL/GenBank/DDBJ whole genome shotgun (WGS) entry which is preliminary data.</text>
</comment>
<proteinExistence type="predicted"/>
<organism evidence="2 3">
    <name type="scientific">Rhizoctonia solani</name>
    <dbReference type="NCBI Taxonomy" id="456999"/>
    <lineage>
        <taxon>Eukaryota</taxon>
        <taxon>Fungi</taxon>
        <taxon>Dikarya</taxon>
        <taxon>Basidiomycota</taxon>
        <taxon>Agaricomycotina</taxon>
        <taxon>Agaricomycetes</taxon>
        <taxon>Cantharellales</taxon>
        <taxon>Ceratobasidiaceae</taxon>
        <taxon>Rhizoctonia</taxon>
    </lineage>
</organism>